<evidence type="ECO:0000313" key="2">
    <source>
        <dbReference type="Proteomes" id="UP000683360"/>
    </source>
</evidence>
<proteinExistence type="predicted"/>
<dbReference type="Proteomes" id="UP000683360">
    <property type="component" value="Unassembled WGS sequence"/>
</dbReference>
<evidence type="ECO:0000313" key="1">
    <source>
        <dbReference type="EMBL" id="CAG2208590.1"/>
    </source>
</evidence>
<gene>
    <name evidence="1" type="ORF">MEDL_22786</name>
</gene>
<name>A0A8S3RPX0_MYTED</name>
<dbReference type="AlphaFoldDB" id="A0A8S3RPX0"/>
<dbReference type="PANTHER" id="PTHR47456">
    <property type="entry name" value="PHD-TYPE DOMAIN-CONTAINING PROTEIN"/>
    <property type="match status" value="1"/>
</dbReference>
<keyword evidence="2" id="KW-1185">Reference proteome</keyword>
<sequence length="436" mass="50435">MSELGSPLRLGPSSSKRSRVCFNFEKCIVCQRSSNESVTSFTVKSKCSFFSSLERRNDEICQLFVEEYGSFAEIPMDSLNMVYHRSCYKSYTSKHNVSVSVGNKSNEALDEETKNRVSSARTRSQSILIDWNACIICNNKSYKKDKKLIKIESDDRVGRILSAAHHYSDFHLISKISQVDFKEKAFPHNQCITKYLVGLKEVDEEPYYKAHQIWWEDGKADDRCKIDTNGCPYIILGYDVRECQHGPDRNIKKKIQYKAEKVFNEEKSKTDHSYVMKGRTLIQNTKKMICPARITQRRIIKFPGYRLENSSSKWRRKQTAKTLRKALEESSADVVKEEEIHMYYPTADDHKNHIIGEFAGLCQPVGPEVKAKIRQLVGDGVTKVSEMKRHLKVFVKKELEIEDQTIPSRRFYPTDKDSCDEINTLPPLFLTNNKDK</sequence>
<dbReference type="OrthoDB" id="6113703at2759"/>
<dbReference type="EMBL" id="CAJPWZ010001114">
    <property type="protein sequence ID" value="CAG2208590.1"/>
    <property type="molecule type" value="Genomic_DNA"/>
</dbReference>
<dbReference type="Pfam" id="PF15299">
    <property type="entry name" value="ALS2CR8"/>
    <property type="match status" value="1"/>
</dbReference>
<dbReference type="PANTHER" id="PTHR47456:SF1">
    <property type="entry name" value="PHD-TYPE DOMAIN-CONTAINING PROTEIN"/>
    <property type="match status" value="1"/>
</dbReference>
<dbReference type="GO" id="GO:0003700">
    <property type="term" value="F:DNA-binding transcription factor activity"/>
    <property type="evidence" value="ECO:0007669"/>
    <property type="project" value="InterPro"/>
</dbReference>
<organism evidence="1 2">
    <name type="scientific">Mytilus edulis</name>
    <name type="common">Blue mussel</name>
    <dbReference type="NCBI Taxonomy" id="6550"/>
    <lineage>
        <taxon>Eukaryota</taxon>
        <taxon>Metazoa</taxon>
        <taxon>Spiralia</taxon>
        <taxon>Lophotrochozoa</taxon>
        <taxon>Mollusca</taxon>
        <taxon>Bivalvia</taxon>
        <taxon>Autobranchia</taxon>
        <taxon>Pteriomorphia</taxon>
        <taxon>Mytilida</taxon>
        <taxon>Mytiloidea</taxon>
        <taxon>Mytilidae</taxon>
        <taxon>Mytilinae</taxon>
        <taxon>Mytilus</taxon>
    </lineage>
</organism>
<comment type="caution">
    <text evidence="1">The sequence shown here is derived from an EMBL/GenBank/DDBJ whole genome shotgun (WGS) entry which is preliminary data.</text>
</comment>
<protein>
    <submittedName>
        <fullName evidence="1">Uncharacterized protein</fullName>
    </submittedName>
</protein>
<accession>A0A8S3RPX0</accession>
<reference evidence="1" key="1">
    <citation type="submission" date="2021-03" db="EMBL/GenBank/DDBJ databases">
        <authorList>
            <person name="Bekaert M."/>
        </authorList>
    </citation>
    <scope>NUCLEOTIDE SEQUENCE</scope>
</reference>
<dbReference type="InterPro" id="IPR029309">
    <property type="entry name" value="CaRF"/>
</dbReference>